<evidence type="ECO:0000256" key="1">
    <source>
        <dbReference type="ARBA" id="ARBA00004236"/>
    </source>
</evidence>
<dbReference type="CDD" id="cd06423">
    <property type="entry name" value="CESA_like"/>
    <property type="match status" value="1"/>
</dbReference>
<dbReference type="Proteomes" id="UP000051587">
    <property type="component" value="Unassembled WGS sequence"/>
</dbReference>
<dbReference type="GO" id="GO:0016757">
    <property type="term" value="F:glycosyltransferase activity"/>
    <property type="evidence" value="ECO:0007669"/>
    <property type="project" value="UniProtKB-KW"/>
</dbReference>
<dbReference type="EMBL" id="CYSA01000015">
    <property type="protein sequence ID" value="CUH64607.1"/>
    <property type="molecule type" value="Genomic_DNA"/>
</dbReference>
<dbReference type="Pfam" id="PF00535">
    <property type="entry name" value="Glycos_transf_2"/>
    <property type="match status" value="1"/>
</dbReference>
<organism evidence="7 8">
    <name type="scientific">Thalassovita gelatinovora</name>
    <name type="common">Thalassobius gelatinovorus</name>
    <dbReference type="NCBI Taxonomy" id="53501"/>
    <lineage>
        <taxon>Bacteria</taxon>
        <taxon>Pseudomonadati</taxon>
        <taxon>Pseudomonadota</taxon>
        <taxon>Alphaproteobacteria</taxon>
        <taxon>Rhodobacterales</taxon>
        <taxon>Roseobacteraceae</taxon>
        <taxon>Thalassovita</taxon>
    </lineage>
</organism>
<protein>
    <submittedName>
        <fullName evidence="7">N-glycosyltransferase</fullName>
    </submittedName>
</protein>
<gene>
    <name evidence="7" type="ORF">TG4357_01386</name>
</gene>
<keyword evidence="4 7" id="KW-0808">Transferase</keyword>
<accession>A0A0P1F937</accession>
<dbReference type="InterPro" id="IPR029044">
    <property type="entry name" value="Nucleotide-diphossugar_trans"/>
</dbReference>
<dbReference type="Gene3D" id="3.90.550.10">
    <property type="entry name" value="Spore Coat Polysaccharide Biosynthesis Protein SpsA, Chain A"/>
    <property type="match status" value="1"/>
</dbReference>
<evidence type="ECO:0000256" key="2">
    <source>
        <dbReference type="ARBA" id="ARBA00022475"/>
    </source>
</evidence>
<comment type="subcellular location">
    <subcellularLocation>
        <location evidence="1">Cell membrane</location>
    </subcellularLocation>
</comment>
<dbReference type="SUPFAM" id="SSF53448">
    <property type="entry name" value="Nucleotide-diphospho-sugar transferases"/>
    <property type="match status" value="1"/>
</dbReference>
<feature type="domain" description="Glycosyltransferase 2-like" evidence="6">
    <location>
        <begin position="14"/>
        <end position="139"/>
    </location>
</feature>
<dbReference type="PANTHER" id="PTHR43646:SF2">
    <property type="entry name" value="GLYCOSYLTRANSFERASE 2-LIKE DOMAIN-CONTAINING PROTEIN"/>
    <property type="match status" value="1"/>
</dbReference>
<evidence type="ECO:0000256" key="5">
    <source>
        <dbReference type="ARBA" id="ARBA00023136"/>
    </source>
</evidence>
<dbReference type="STRING" id="53501.SAMN04488043_102290"/>
<dbReference type="AlphaFoldDB" id="A0A0P1F937"/>
<evidence type="ECO:0000259" key="6">
    <source>
        <dbReference type="Pfam" id="PF00535"/>
    </source>
</evidence>
<evidence type="ECO:0000313" key="7">
    <source>
        <dbReference type="EMBL" id="CUH64607.1"/>
    </source>
</evidence>
<proteinExistence type="predicted"/>
<reference evidence="7 8" key="1">
    <citation type="submission" date="2015-09" db="EMBL/GenBank/DDBJ databases">
        <authorList>
            <consortium name="Swine Surveillance"/>
        </authorList>
    </citation>
    <scope>NUCLEOTIDE SEQUENCE [LARGE SCALE GENOMIC DNA]</scope>
    <source>
        <strain evidence="7 8">CECT 4357</strain>
    </source>
</reference>
<evidence type="ECO:0000256" key="4">
    <source>
        <dbReference type="ARBA" id="ARBA00022679"/>
    </source>
</evidence>
<dbReference type="GO" id="GO:0005886">
    <property type="term" value="C:plasma membrane"/>
    <property type="evidence" value="ECO:0007669"/>
    <property type="project" value="UniProtKB-SubCell"/>
</dbReference>
<keyword evidence="3" id="KW-0328">Glycosyltransferase</keyword>
<dbReference type="InterPro" id="IPR001173">
    <property type="entry name" value="Glyco_trans_2-like"/>
</dbReference>
<evidence type="ECO:0000256" key="3">
    <source>
        <dbReference type="ARBA" id="ARBA00022676"/>
    </source>
</evidence>
<keyword evidence="5" id="KW-0472">Membrane</keyword>
<sequence>MTPEKSVSYTLMISVIIPANNEGPMIGACLSALLASDLPQGAMEILVVANGCSDDTATRARGSETQAAAKGWPLTVIELPEGGKLGALNAGDAAAKGDCRAYLDADVVVSPELMQQLMQALATDTPRYASGRVNIPKPVRWASRAYRAFYLTVPFMTEGVPGCGLFAVNAAGRARWGVFPDIISDDTFVRLSFAPGERIGVDAPYDWPLVEGFGNLVRVRRRQDIGVAEIVSRYPDLLKNDDKRSYGAGRLVVNILRHPQGFFLYALVALMVKFGKNSSSWSRGR</sequence>
<name>A0A0P1F937_THAGE</name>
<keyword evidence="8" id="KW-1185">Reference proteome</keyword>
<evidence type="ECO:0000313" key="8">
    <source>
        <dbReference type="Proteomes" id="UP000051587"/>
    </source>
</evidence>
<dbReference type="PANTHER" id="PTHR43646">
    <property type="entry name" value="GLYCOSYLTRANSFERASE"/>
    <property type="match status" value="1"/>
</dbReference>
<keyword evidence="2" id="KW-1003">Cell membrane</keyword>